<dbReference type="RefSeq" id="WP_007141494.1">
    <property type="nucleotide sequence ID" value="NZ_AOLZ01000034.1"/>
</dbReference>
<dbReference type="eggNOG" id="arCOG01389">
    <property type="taxonomic scope" value="Archaea"/>
</dbReference>
<accession>M0LP21</accession>
<feature type="domain" description="Glycosyltransferase 2-like" evidence="3">
    <location>
        <begin position="128"/>
        <end position="325"/>
    </location>
</feature>
<evidence type="ECO:0000313" key="6">
    <source>
        <dbReference type="Proteomes" id="UP000011555"/>
    </source>
</evidence>
<evidence type="ECO:0000313" key="4">
    <source>
        <dbReference type="EMBL" id="APW97274.1"/>
    </source>
</evidence>
<dbReference type="InterPro" id="IPR029044">
    <property type="entry name" value="Nucleotide-diphossugar_trans"/>
</dbReference>
<dbReference type="Proteomes" id="UP000186547">
    <property type="component" value="Chromosome"/>
</dbReference>
<organism evidence="5 6">
    <name type="scientific">Natronobacterium lacisalsi AJ5</name>
    <dbReference type="NCBI Taxonomy" id="358396"/>
    <lineage>
        <taxon>Archaea</taxon>
        <taxon>Methanobacteriati</taxon>
        <taxon>Methanobacteriota</taxon>
        <taxon>Stenosarchaea group</taxon>
        <taxon>Halobacteria</taxon>
        <taxon>Halobacteriales</taxon>
        <taxon>Natrialbaceae</taxon>
        <taxon>Natronobacterium</taxon>
    </lineage>
</organism>
<keyword evidence="2" id="KW-0812">Transmembrane</keyword>
<reference evidence="4" key="3">
    <citation type="submission" date="2017-01" db="EMBL/GenBank/DDBJ databases">
        <authorList>
            <person name="Mah S.A."/>
            <person name="Swanson W.J."/>
            <person name="Moy G.W."/>
            <person name="Vacquier V.D."/>
        </authorList>
    </citation>
    <scope>NUCLEOTIDE SEQUENCE</scope>
    <source>
        <strain evidence="4">AJ5</strain>
    </source>
</reference>
<evidence type="ECO:0000313" key="7">
    <source>
        <dbReference type="Proteomes" id="UP000186547"/>
    </source>
</evidence>
<dbReference type="PANTHER" id="PTHR16779">
    <property type="entry name" value="BETA-1,4-MANNOSYLTRANSFERASE EGH"/>
    <property type="match status" value="1"/>
</dbReference>
<feature type="compositionally biased region" description="Acidic residues" evidence="1">
    <location>
        <begin position="408"/>
        <end position="435"/>
    </location>
</feature>
<dbReference type="PANTHER" id="PTHR16779:SF1">
    <property type="entry name" value="BETA-1,4-MANNOSYLTRANSFERASE EGH"/>
    <property type="match status" value="1"/>
</dbReference>
<evidence type="ECO:0000259" key="3">
    <source>
        <dbReference type="Pfam" id="PF13632"/>
    </source>
</evidence>
<dbReference type="GO" id="GO:0005737">
    <property type="term" value="C:cytoplasm"/>
    <property type="evidence" value="ECO:0007669"/>
    <property type="project" value="TreeGrafter"/>
</dbReference>
<dbReference type="EMBL" id="CP019285">
    <property type="protein sequence ID" value="APW97274.1"/>
    <property type="molecule type" value="Genomic_DNA"/>
</dbReference>
<sequence>MNTATLSSALSIALFVLLGTLFGLYALSALWWLYEVFVLSRAPDDERFEWGLEDVQVRILTVDGERVVQGTVDSVPSAIDDVHVIAETPIDVDGATVHVVPEEFDCEATNKGRALEWASQTLQCETEYVLYLDEDTIVTEFTGVPDADVVQFTELPIYTGSWLTYCCEVFRTGYQFEQFAFPRLRYPLYAWGGGIAVRRDLEERIGWDVGTVTEDTNFVWRAAREEEFSFRVVDARFRNQAPPTISAMIRQRRRWISGSLQDGGILPLSYRPLYGTRVVVWACSPLVLAWVFGGIVETGTLGVLARAFGGISAALAVVLVVFMWFGIRAYRLEPYLWPAFLLATPLAVVLHAAGAAWGIVSPVSEFRVTEKVPPETVETVNPALERGDIRAHDGTESLVGEGLQASETGEDVESEAEAEVEVEVEVENGDEEQEQEGERARPLD</sequence>
<feature type="transmembrane region" description="Helical" evidence="2">
    <location>
        <begin position="308"/>
        <end position="327"/>
    </location>
</feature>
<feature type="transmembrane region" description="Helical" evidence="2">
    <location>
        <begin position="339"/>
        <end position="360"/>
    </location>
</feature>
<feature type="region of interest" description="Disordered" evidence="1">
    <location>
        <begin position="391"/>
        <end position="444"/>
    </location>
</feature>
<dbReference type="GeneID" id="30920574"/>
<feature type="transmembrane region" description="Helical" evidence="2">
    <location>
        <begin position="12"/>
        <end position="34"/>
    </location>
</feature>
<name>M0LP21_NATLA</name>
<keyword evidence="2" id="KW-0472">Membrane</keyword>
<dbReference type="PATRIC" id="fig|358396.7.peg.1794"/>
<dbReference type="EMBL" id="AOLZ01000034">
    <property type="protein sequence ID" value="EMA33785.1"/>
    <property type="molecule type" value="Genomic_DNA"/>
</dbReference>
<reference evidence="4 7" key="1">
    <citation type="journal article" date="2011" name="J. Bacteriol.">
        <title>Genome sequence of Halobiforma lacisalsi AJ5, an extremely halophilic archaeon which harbors a bop gene.</title>
        <authorList>
            <person name="Jiang X."/>
            <person name="Wang S."/>
            <person name="Cheng H."/>
            <person name="Huo Y."/>
            <person name="Zhang X."/>
            <person name="Zhu X."/>
            <person name="Han X."/>
            <person name="Ni P."/>
            <person name="Wu M."/>
        </authorList>
    </citation>
    <scope>NUCLEOTIDE SEQUENCE [LARGE SCALE GENOMIC DNA]</scope>
    <source>
        <strain evidence="4 7">AJ5</strain>
    </source>
</reference>
<gene>
    <name evidence="5" type="ORF">C445_08854</name>
    <name evidence="4" type="ORF">CHINAEXTREME_05580</name>
</gene>
<dbReference type="InterPro" id="IPR001173">
    <property type="entry name" value="Glyco_trans_2-like"/>
</dbReference>
<feature type="transmembrane region" description="Helical" evidence="2">
    <location>
        <begin position="278"/>
        <end position="296"/>
    </location>
</feature>
<evidence type="ECO:0000256" key="2">
    <source>
        <dbReference type="SAM" id="Phobius"/>
    </source>
</evidence>
<dbReference type="Proteomes" id="UP000011555">
    <property type="component" value="Unassembled WGS sequence"/>
</dbReference>
<dbReference type="STRING" id="358396.CHINAEXTREME_05580"/>
<dbReference type="KEGG" id="hlc:CHINAEXTREME05580"/>
<reference evidence="5 6" key="2">
    <citation type="journal article" date="2014" name="PLoS Genet.">
        <title>Phylogenetically driven sequencing of extremely halophilic archaea reveals strategies for static and dynamic osmo-response.</title>
        <authorList>
            <person name="Becker E.A."/>
            <person name="Seitzer P.M."/>
            <person name="Tritt A."/>
            <person name="Larsen D."/>
            <person name="Krusor M."/>
            <person name="Yao A.I."/>
            <person name="Wu D."/>
            <person name="Madern D."/>
            <person name="Eisen J.A."/>
            <person name="Darling A.E."/>
            <person name="Facciotti M.T."/>
        </authorList>
    </citation>
    <scope>NUCLEOTIDE SEQUENCE [LARGE SCALE GENOMIC DNA]</scope>
    <source>
        <strain evidence="5 6">AJ5</strain>
    </source>
</reference>
<keyword evidence="6" id="KW-1185">Reference proteome</keyword>
<evidence type="ECO:0000256" key="1">
    <source>
        <dbReference type="SAM" id="MobiDB-lite"/>
    </source>
</evidence>
<dbReference type="Pfam" id="PF13632">
    <property type="entry name" value="Glyco_trans_2_3"/>
    <property type="match status" value="1"/>
</dbReference>
<dbReference type="InterPro" id="IPR027389">
    <property type="entry name" value="B_mannosylTrfase_Bre-3/Egh"/>
</dbReference>
<dbReference type="SUPFAM" id="SSF53448">
    <property type="entry name" value="Nucleotide-diphospho-sugar transferases"/>
    <property type="match status" value="1"/>
</dbReference>
<dbReference type="AlphaFoldDB" id="M0LP21"/>
<proteinExistence type="predicted"/>
<dbReference type="GO" id="GO:0019187">
    <property type="term" value="F:beta-1,4-mannosyltransferase activity"/>
    <property type="evidence" value="ECO:0007669"/>
    <property type="project" value="InterPro"/>
</dbReference>
<keyword evidence="2" id="KW-1133">Transmembrane helix</keyword>
<evidence type="ECO:0000313" key="5">
    <source>
        <dbReference type="EMBL" id="EMA33785.1"/>
    </source>
</evidence>
<protein>
    <recommendedName>
        <fullName evidence="3">Glycosyltransferase 2-like domain-containing protein</fullName>
    </recommendedName>
</protein>